<dbReference type="PROSITE" id="PS51904">
    <property type="entry name" value="GLYCOSYL_HYDROL_F25_2"/>
    <property type="match status" value="1"/>
</dbReference>
<comment type="caution">
    <text evidence="6">The sequence shown here is derived from an EMBL/GenBank/DDBJ whole genome shotgun (WGS) entry which is preliminary data.</text>
</comment>
<proteinExistence type="inferred from homology"/>
<comment type="similarity">
    <text evidence="1">Belongs to the glycosyl hydrolase 25 family.</text>
</comment>
<dbReference type="Gene3D" id="3.20.20.80">
    <property type="entry name" value="Glycosidases"/>
    <property type="match status" value="1"/>
</dbReference>
<sequence>MNRKGKSAADKAMGVILKHPPKRVPRAKPATKPVTKSTRTRKKAAKPSPYKFWLGLAALVTLVLVVLYVELFVEKRKSAWPAGYSVYGVDVSHYQKEIDWQQVRENEVSFAFVKATEGKTLKDKQFSNNWAGAGKVGIVRGAYHFYVPHVKPEVQAANFISTVRLVSGDLPPVLDVEVRGRKPVAQLRADLKVWLRLVEDAYGVKPILYTGYSFYKDYLEGHFDDYHLWIAHYKVPKLQLEKSSRRKLAFWQHTDGGAIKGIDGIVDCNVFYGSMRELRSVCVP</sequence>
<evidence type="ECO:0000256" key="5">
    <source>
        <dbReference type="SAM" id="Phobius"/>
    </source>
</evidence>
<keyword evidence="5" id="KW-0472">Membrane</keyword>
<evidence type="ECO:0000256" key="4">
    <source>
        <dbReference type="SAM" id="MobiDB-lite"/>
    </source>
</evidence>
<dbReference type="InterPro" id="IPR002053">
    <property type="entry name" value="Glyco_hydro_25"/>
</dbReference>
<dbReference type="SUPFAM" id="SSF51445">
    <property type="entry name" value="(Trans)glycosidases"/>
    <property type="match status" value="1"/>
</dbReference>
<evidence type="ECO:0000256" key="2">
    <source>
        <dbReference type="ARBA" id="ARBA00022801"/>
    </source>
</evidence>
<dbReference type="Pfam" id="PF01183">
    <property type="entry name" value="Glyco_hydro_25"/>
    <property type="match status" value="1"/>
</dbReference>
<gene>
    <name evidence="6" type="ORF">GCM10023188_32540</name>
</gene>
<keyword evidence="2" id="KW-0378">Hydrolase</keyword>
<organism evidence="6 7">
    <name type="scientific">Pontibacter saemangeumensis</name>
    <dbReference type="NCBI Taxonomy" id="1084525"/>
    <lineage>
        <taxon>Bacteria</taxon>
        <taxon>Pseudomonadati</taxon>
        <taxon>Bacteroidota</taxon>
        <taxon>Cytophagia</taxon>
        <taxon>Cytophagales</taxon>
        <taxon>Hymenobacteraceae</taxon>
        <taxon>Pontibacter</taxon>
    </lineage>
</organism>
<keyword evidence="5" id="KW-0812">Transmembrane</keyword>
<evidence type="ECO:0008006" key="8">
    <source>
        <dbReference type="Google" id="ProtNLM"/>
    </source>
</evidence>
<dbReference type="InterPro" id="IPR018077">
    <property type="entry name" value="Glyco_hydro_fam25_subgr"/>
</dbReference>
<evidence type="ECO:0000313" key="6">
    <source>
        <dbReference type="EMBL" id="GAA4437856.1"/>
    </source>
</evidence>
<feature type="region of interest" description="Disordered" evidence="4">
    <location>
        <begin position="20"/>
        <end position="43"/>
    </location>
</feature>
<keyword evidence="3" id="KW-0326">Glycosidase</keyword>
<feature type="transmembrane region" description="Helical" evidence="5">
    <location>
        <begin position="52"/>
        <end position="73"/>
    </location>
</feature>
<evidence type="ECO:0000256" key="1">
    <source>
        <dbReference type="ARBA" id="ARBA00010646"/>
    </source>
</evidence>
<evidence type="ECO:0000313" key="7">
    <source>
        <dbReference type="Proteomes" id="UP001500552"/>
    </source>
</evidence>
<reference evidence="7" key="1">
    <citation type="journal article" date="2019" name="Int. J. Syst. Evol. Microbiol.">
        <title>The Global Catalogue of Microorganisms (GCM) 10K type strain sequencing project: providing services to taxonomists for standard genome sequencing and annotation.</title>
        <authorList>
            <consortium name="The Broad Institute Genomics Platform"/>
            <consortium name="The Broad Institute Genome Sequencing Center for Infectious Disease"/>
            <person name="Wu L."/>
            <person name="Ma J."/>
        </authorList>
    </citation>
    <scope>NUCLEOTIDE SEQUENCE [LARGE SCALE GENOMIC DNA]</scope>
    <source>
        <strain evidence="7">JCM 17926</strain>
    </source>
</reference>
<name>A0ABP8LVB0_9BACT</name>
<protein>
    <recommendedName>
        <fullName evidence="8">Lysozyme</fullName>
    </recommendedName>
</protein>
<dbReference type="RefSeq" id="WP_345160581.1">
    <property type="nucleotide sequence ID" value="NZ_BAABHC010000016.1"/>
</dbReference>
<dbReference type="EMBL" id="BAABHC010000016">
    <property type="protein sequence ID" value="GAA4437856.1"/>
    <property type="molecule type" value="Genomic_DNA"/>
</dbReference>
<accession>A0ABP8LVB0</accession>
<dbReference type="PANTHER" id="PTHR34135:SF2">
    <property type="entry name" value="LYSOZYME"/>
    <property type="match status" value="1"/>
</dbReference>
<evidence type="ECO:0000256" key="3">
    <source>
        <dbReference type="ARBA" id="ARBA00023295"/>
    </source>
</evidence>
<dbReference type="CDD" id="cd06524">
    <property type="entry name" value="GH25_YegX-like"/>
    <property type="match status" value="1"/>
</dbReference>
<dbReference type="Proteomes" id="UP001500552">
    <property type="component" value="Unassembled WGS sequence"/>
</dbReference>
<keyword evidence="7" id="KW-1185">Reference proteome</keyword>
<keyword evidence="5" id="KW-1133">Transmembrane helix</keyword>
<dbReference type="SMART" id="SM00641">
    <property type="entry name" value="Glyco_25"/>
    <property type="match status" value="1"/>
</dbReference>
<dbReference type="InterPro" id="IPR017853">
    <property type="entry name" value="GH"/>
</dbReference>
<dbReference type="PANTHER" id="PTHR34135">
    <property type="entry name" value="LYSOZYME"/>
    <property type="match status" value="1"/>
</dbReference>